<dbReference type="Gene3D" id="3.90.550.10">
    <property type="entry name" value="Spore Coat Polysaccharide Biosynthesis Protein SpsA, Chain A"/>
    <property type="match status" value="1"/>
</dbReference>
<dbReference type="Pfam" id="PF00483">
    <property type="entry name" value="NTP_transferase"/>
    <property type="match status" value="1"/>
</dbReference>
<gene>
    <name evidence="2" type="ORF">S06H3_55173</name>
</gene>
<dbReference type="AlphaFoldDB" id="X1PKE1"/>
<reference evidence="2" key="1">
    <citation type="journal article" date="2014" name="Front. Microbiol.">
        <title>High frequency of phylogenetically diverse reductive dehalogenase-homologous genes in deep subseafloor sedimentary metagenomes.</title>
        <authorList>
            <person name="Kawai M."/>
            <person name="Futagami T."/>
            <person name="Toyoda A."/>
            <person name="Takaki Y."/>
            <person name="Nishi S."/>
            <person name="Hori S."/>
            <person name="Arai W."/>
            <person name="Tsubouchi T."/>
            <person name="Morono Y."/>
            <person name="Uchiyama I."/>
            <person name="Ito T."/>
            <person name="Fujiyama A."/>
            <person name="Inagaki F."/>
            <person name="Takami H."/>
        </authorList>
    </citation>
    <scope>NUCLEOTIDE SEQUENCE</scope>
    <source>
        <strain evidence="2">Expedition CK06-06</strain>
    </source>
</reference>
<sequence length="225" mass="25030">MATKTSKSDLSGVHIAILAGGSGTRLWPRSRRRRPKQLLNLVGKRSLLQQTISRALSLVPLERIYVLTGPEHAPLVAQHIPQMLRSNIFVEPSPRGTAPSLGLAAVRLRGIVSSGQEVMVSLHADHTIVREERFRAALVAAVATARRGFIATVGIAPSYPETGYGYIERGQPLGRELGQDVYLVERFTEKPTLERAGEFVASGRFYWNTGYFAWTLEHILEEYRR</sequence>
<dbReference type="GO" id="GO:0004475">
    <property type="term" value="F:mannose-1-phosphate guanylyltransferase (GTP) activity"/>
    <property type="evidence" value="ECO:0007669"/>
    <property type="project" value="TreeGrafter"/>
</dbReference>
<accession>X1PKE1</accession>
<proteinExistence type="predicted"/>
<dbReference type="GO" id="GO:0009298">
    <property type="term" value="P:GDP-mannose biosynthetic process"/>
    <property type="evidence" value="ECO:0007669"/>
    <property type="project" value="TreeGrafter"/>
</dbReference>
<feature type="non-terminal residue" evidence="2">
    <location>
        <position position="225"/>
    </location>
</feature>
<dbReference type="InterPro" id="IPR051161">
    <property type="entry name" value="Mannose-6P_isomerase_type2"/>
</dbReference>
<feature type="domain" description="Nucleotidyl transferase" evidence="1">
    <location>
        <begin position="17"/>
        <end position="224"/>
    </location>
</feature>
<organism evidence="2">
    <name type="scientific">marine sediment metagenome</name>
    <dbReference type="NCBI Taxonomy" id="412755"/>
    <lineage>
        <taxon>unclassified sequences</taxon>
        <taxon>metagenomes</taxon>
        <taxon>ecological metagenomes</taxon>
    </lineage>
</organism>
<dbReference type="InterPro" id="IPR005835">
    <property type="entry name" value="NTP_transferase_dom"/>
</dbReference>
<evidence type="ECO:0000313" key="2">
    <source>
        <dbReference type="EMBL" id="GAI56323.1"/>
    </source>
</evidence>
<name>X1PKE1_9ZZZZ</name>
<dbReference type="SUPFAM" id="SSF53448">
    <property type="entry name" value="Nucleotide-diphospho-sugar transferases"/>
    <property type="match status" value="1"/>
</dbReference>
<evidence type="ECO:0000259" key="1">
    <source>
        <dbReference type="Pfam" id="PF00483"/>
    </source>
</evidence>
<protein>
    <recommendedName>
        <fullName evidence="1">Nucleotidyl transferase domain-containing protein</fullName>
    </recommendedName>
</protein>
<comment type="caution">
    <text evidence="2">The sequence shown here is derived from an EMBL/GenBank/DDBJ whole genome shotgun (WGS) entry which is preliminary data.</text>
</comment>
<dbReference type="EMBL" id="BARV01035346">
    <property type="protein sequence ID" value="GAI56323.1"/>
    <property type="molecule type" value="Genomic_DNA"/>
</dbReference>
<dbReference type="PANTHER" id="PTHR46390">
    <property type="entry name" value="MANNOSE-1-PHOSPHATE GUANYLYLTRANSFERASE"/>
    <property type="match status" value="1"/>
</dbReference>
<dbReference type="InterPro" id="IPR029044">
    <property type="entry name" value="Nucleotide-diphossugar_trans"/>
</dbReference>
<dbReference type="PANTHER" id="PTHR46390:SF1">
    <property type="entry name" value="MANNOSE-1-PHOSPHATE GUANYLYLTRANSFERASE"/>
    <property type="match status" value="1"/>
</dbReference>